<evidence type="ECO:0000256" key="3">
    <source>
        <dbReference type="ARBA" id="ARBA00022603"/>
    </source>
</evidence>
<reference evidence="9" key="2">
    <citation type="submission" date="2019-02" db="EMBL/GenBank/DDBJ databases">
        <authorList>
            <person name="Chen S.-C."/>
            <person name="Chien H.-H."/>
            <person name="Lai M.-C."/>
        </authorList>
    </citation>
    <scope>NUCLEOTIDE SEQUENCE</scope>
    <source>
        <strain evidence="9">N2F9704</strain>
    </source>
</reference>
<dbReference type="GO" id="GO:0009007">
    <property type="term" value="F:site-specific DNA-methyltransferase (adenine-specific) activity"/>
    <property type="evidence" value="ECO:0007669"/>
    <property type="project" value="UniProtKB-EC"/>
</dbReference>
<keyword evidence="3" id="KW-0489">Methyltransferase</keyword>
<dbReference type="KEGG" id="maqe:RJ40_09945"/>
<keyword evidence="5" id="KW-0949">S-adenosyl-L-methionine</keyword>
<dbReference type="GO" id="GO:0006304">
    <property type="term" value="P:DNA modification"/>
    <property type="evidence" value="ECO:0007669"/>
    <property type="project" value="InterPro"/>
</dbReference>
<evidence type="ECO:0000313" key="10">
    <source>
        <dbReference type="Proteomes" id="UP001042704"/>
    </source>
</evidence>
<evidence type="ECO:0000256" key="2">
    <source>
        <dbReference type="ARBA" id="ARBA00011900"/>
    </source>
</evidence>
<name>A0A8A3S6Y6_9EURY</name>
<feature type="domain" description="Type II methyltransferase M.Eco57I C-terminal" evidence="8">
    <location>
        <begin position="629"/>
        <end position="741"/>
    </location>
</feature>
<comment type="similarity">
    <text evidence="1">Belongs to the N(4)/N(6)-methyltransferase family.</text>
</comment>
<dbReference type="InterPro" id="IPR029063">
    <property type="entry name" value="SAM-dependent_MTases_sf"/>
</dbReference>
<evidence type="ECO:0000256" key="5">
    <source>
        <dbReference type="ARBA" id="ARBA00022691"/>
    </source>
</evidence>
<evidence type="ECO:0000256" key="6">
    <source>
        <dbReference type="ARBA" id="ARBA00047942"/>
    </source>
</evidence>
<dbReference type="EC" id="2.1.1.72" evidence="2"/>
<dbReference type="InterPro" id="IPR011639">
    <property type="entry name" value="MethylTrfase_TaqI-like_dom"/>
</dbReference>
<dbReference type="EMBL" id="CP036172">
    <property type="protein sequence ID" value="QSZ67802.1"/>
    <property type="molecule type" value="Genomic_DNA"/>
</dbReference>
<gene>
    <name evidence="9" type="ORF">RJ40_09945</name>
</gene>
<dbReference type="PRINTS" id="PR00507">
    <property type="entry name" value="N12N6MTFRASE"/>
</dbReference>
<comment type="catalytic activity">
    <reaction evidence="6">
        <text>a 2'-deoxyadenosine in DNA + S-adenosyl-L-methionine = an N(6)-methyl-2'-deoxyadenosine in DNA + S-adenosyl-L-homocysteine + H(+)</text>
        <dbReference type="Rhea" id="RHEA:15197"/>
        <dbReference type="Rhea" id="RHEA-COMP:12418"/>
        <dbReference type="Rhea" id="RHEA-COMP:12419"/>
        <dbReference type="ChEBI" id="CHEBI:15378"/>
        <dbReference type="ChEBI" id="CHEBI:57856"/>
        <dbReference type="ChEBI" id="CHEBI:59789"/>
        <dbReference type="ChEBI" id="CHEBI:90615"/>
        <dbReference type="ChEBI" id="CHEBI:90616"/>
        <dbReference type="EC" id="2.1.1.72"/>
    </reaction>
</comment>
<proteinExistence type="inferred from homology"/>
<evidence type="ECO:0000256" key="1">
    <source>
        <dbReference type="ARBA" id="ARBA00006594"/>
    </source>
</evidence>
<feature type="domain" description="Type II methyltransferase M.TaqI-like" evidence="7">
    <location>
        <begin position="414"/>
        <end position="527"/>
    </location>
</feature>
<dbReference type="Proteomes" id="UP001042704">
    <property type="component" value="Chromosome"/>
</dbReference>
<keyword evidence="10" id="KW-1185">Reference proteome</keyword>
<keyword evidence="4" id="KW-0808">Transferase</keyword>
<evidence type="ECO:0000259" key="8">
    <source>
        <dbReference type="Pfam" id="PF22837"/>
    </source>
</evidence>
<dbReference type="GO" id="GO:0003676">
    <property type="term" value="F:nucleic acid binding"/>
    <property type="evidence" value="ECO:0007669"/>
    <property type="project" value="InterPro"/>
</dbReference>
<dbReference type="GeneID" id="76424694"/>
<dbReference type="Gene3D" id="3.40.50.150">
    <property type="entry name" value="Vaccinia Virus protein VP39"/>
    <property type="match status" value="1"/>
</dbReference>
<accession>A0A8A3S6Y6</accession>
<dbReference type="PANTHER" id="PTHR33841">
    <property type="entry name" value="DNA METHYLTRANSFERASE YEEA-RELATED"/>
    <property type="match status" value="1"/>
</dbReference>
<evidence type="ECO:0000256" key="4">
    <source>
        <dbReference type="ARBA" id="ARBA00022679"/>
    </source>
</evidence>
<dbReference type="InterPro" id="IPR050953">
    <property type="entry name" value="N4_N6_ade-DNA_methylase"/>
</dbReference>
<dbReference type="RefSeq" id="WP_265580717.1">
    <property type="nucleotide sequence ID" value="NZ_CP036172.1"/>
</dbReference>
<evidence type="ECO:0000259" key="7">
    <source>
        <dbReference type="Pfam" id="PF07669"/>
    </source>
</evidence>
<dbReference type="InterPro" id="IPR054520">
    <property type="entry name" value="M_Eco57I_C"/>
</dbReference>
<dbReference type="Pfam" id="PF07669">
    <property type="entry name" value="Eco57I"/>
    <property type="match status" value="1"/>
</dbReference>
<dbReference type="PROSITE" id="PS00092">
    <property type="entry name" value="N6_MTASE"/>
    <property type="match status" value="1"/>
</dbReference>
<evidence type="ECO:0000313" key="9">
    <source>
        <dbReference type="EMBL" id="QSZ67802.1"/>
    </source>
</evidence>
<dbReference type="AlphaFoldDB" id="A0A8A3S6Y6"/>
<dbReference type="PANTHER" id="PTHR33841:SF5">
    <property type="entry name" value="DNA METHYLASE (MODIFICATION METHYLASE) (METHYLTRANSFERASE)-RELATED"/>
    <property type="match status" value="1"/>
</dbReference>
<sequence length="936" mass="101962">MSAGDPRAWPPDWLDVMTNALGSPEGAAAFCITLGISPLPRPLPLETAGVFLLAGTTEVPLALWTGNDDEVPDGPLVIVSVGEKGVLLCPAGEGHTRIVLDPADVRESDRRALLALRDGEAYGQAATSRRFTEECIPLFESISRATGDREGTLDVFVDLVVLSILGAEGEGPGDLWERYRAEGRYGTDRFASEVAGPSLAGALQGCPPSDLLHVPDRFCKNILEIIERYRFTCREETPEEQEAAVGPEAIALLTESLAPAGDHDLTGVFYTPVTEVWFMCRRALVEALGARFPEVGTEALYALVFSQSAAGLPDRGRALAALDEITVIDPACGSGSFLVGMLGVFEATARALGGSGTRTMVRAVGEGLHGTDVMPAAVRAAGLRLLLRLLAGGGAGSVSPWQNLRVGDTLAAPWEGCFDIVIGNPPYVRQELIAPPGEEGVGKRERQVYKDTLIQKAGTVFPALGRPDRRSDLYIYFFLCGLAMLRRSGGVLCFITPTTWLDTAYGNGLQEFLLRNVPIIAVYDFPGRTFSCADVNTVITLLGPPTEEPDRCLDHQARFVRVAAPPGDRNLAGDLAAVERDGAAARGGNLATMAGNLVKVGRCRAFPALQADLLEEGRDTRDGRYAGSAWTGKFLRAPEIFYTVLRKGQDRLVRIGEVAPFRRGMTTGANKFFYLDTATREQWKIEGEFLVPVIKSPRECLTTRVDPAALQHRAFVCTRSRDTLAGTGAGRYIEMGEEQQVRVRGGGERGGAVRGYHRLRSFETKKQWYSLDARGGNLFWMKETYERLGCFVSERDLLCDCRFYCVSAPMAVQNAVNSTLALFLAETLSRSSLGQGARSLMVYEVNRMLIPAGIDGLSGELLLEDRELGSIFEECGIDPGRPIREQRPRPLPDRTHLDAMVFEAFGLTPDEQEEVYFALCEMVLERTGRARFFRQT</sequence>
<dbReference type="InterPro" id="IPR002052">
    <property type="entry name" value="DNA_methylase_N6_adenine_CS"/>
</dbReference>
<dbReference type="GO" id="GO:0032259">
    <property type="term" value="P:methylation"/>
    <property type="evidence" value="ECO:0007669"/>
    <property type="project" value="UniProtKB-KW"/>
</dbReference>
<dbReference type="SUPFAM" id="SSF53335">
    <property type="entry name" value="S-adenosyl-L-methionine-dependent methyltransferases"/>
    <property type="match status" value="1"/>
</dbReference>
<dbReference type="REBASE" id="598939">
    <property type="entry name" value="Maq9704ORF9945P"/>
</dbReference>
<protein>
    <recommendedName>
        <fullName evidence="2">site-specific DNA-methyltransferase (adenine-specific)</fullName>
        <ecNumber evidence="2">2.1.1.72</ecNumber>
    </recommendedName>
</protein>
<organism evidence="9 10">
    <name type="scientific">Methanofollis aquaemaris</name>
    <dbReference type="NCBI Taxonomy" id="126734"/>
    <lineage>
        <taxon>Archaea</taxon>
        <taxon>Methanobacteriati</taxon>
        <taxon>Methanobacteriota</taxon>
        <taxon>Stenosarchaea group</taxon>
        <taxon>Methanomicrobia</taxon>
        <taxon>Methanomicrobiales</taxon>
        <taxon>Methanomicrobiaceae</taxon>
        <taxon>Methanofollis</taxon>
    </lineage>
</organism>
<dbReference type="Pfam" id="PF22837">
    <property type="entry name" value="M_Eco57I_C"/>
    <property type="match status" value="1"/>
</dbReference>
<reference evidence="9" key="1">
    <citation type="journal article" date="2001" name="Int. J. Syst. Evol. Microbiol.">
        <title>Methanofollis aquaemaris sp. nov., a methanogen isolated from an aquaculture fish pond.</title>
        <authorList>
            <person name="Lai M.C."/>
            <person name="Chen S.C."/>
        </authorList>
    </citation>
    <scope>NUCLEOTIDE SEQUENCE</scope>
    <source>
        <strain evidence="9">N2F9704</strain>
    </source>
</reference>